<feature type="binding site" evidence="8">
    <location>
        <position position="59"/>
    </location>
    <ligand>
        <name>Zn(2+)</name>
        <dbReference type="ChEBI" id="CHEBI:29105"/>
        <note>catalytic</note>
    </ligand>
</feature>
<dbReference type="PROSITE" id="PS00903">
    <property type="entry name" value="CYT_DCMP_DEAMINASES_1"/>
    <property type="match status" value="1"/>
</dbReference>
<dbReference type="InterPro" id="IPR016193">
    <property type="entry name" value="Cytidine_deaminase-like"/>
</dbReference>
<dbReference type="InterPro" id="IPR016192">
    <property type="entry name" value="APOBEC/CMP_deaminase_Zn-bd"/>
</dbReference>
<dbReference type="InterPro" id="IPR002125">
    <property type="entry name" value="CMP_dCMP_dom"/>
</dbReference>
<dbReference type="Pfam" id="PF00383">
    <property type="entry name" value="dCMP_cyt_deam_1"/>
    <property type="match status" value="1"/>
</dbReference>
<keyword evidence="6 8" id="KW-0862">Zinc</keyword>
<evidence type="ECO:0000256" key="3">
    <source>
        <dbReference type="ARBA" id="ARBA00022694"/>
    </source>
</evidence>
<accession>Q6ANA6</accession>
<proteinExistence type="inferred from homology"/>
<dbReference type="FunFam" id="3.40.140.10:FF:000005">
    <property type="entry name" value="tRNA-specific adenosine deaminase"/>
    <property type="match status" value="1"/>
</dbReference>
<comment type="function">
    <text evidence="8">Catalyzes the deamination of adenosine to inosine at the wobble position 34 of tRNA(Arg2).</text>
</comment>
<keyword evidence="4 8" id="KW-0479">Metal-binding</keyword>
<dbReference type="SUPFAM" id="SSF53927">
    <property type="entry name" value="Cytidine deaminase-like"/>
    <property type="match status" value="1"/>
</dbReference>
<organism evidence="10 11">
    <name type="scientific">Desulfotalea psychrophila (strain LSv54 / DSM 12343)</name>
    <dbReference type="NCBI Taxonomy" id="177439"/>
    <lineage>
        <taxon>Bacteria</taxon>
        <taxon>Pseudomonadati</taxon>
        <taxon>Thermodesulfobacteriota</taxon>
        <taxon>Desulfobulbia</taxon>
        <taxon>Desulfobulbales</taxon>
        <taxon>Desulfocapsaceae</taxon>
        <taxon>Desulfotalea</taxon>
    </lineage>
</organism>
<comment type="cofactor">
    <cofactor evidence="8">
        <name>Zn(2+)</name>
        <dbReference type="ChEBI" id="CHEBI:29105"/>
    </cofactor>
    <text evidence="8">Binds 1 zinc ion per subunit.</text>
</comment>
<evidence type="ECO:0000313" key="11">
    <source>
        <dbReference type="Proteomes" id="UP000000602"/>
    </source>
</evidence>
<feature type="active site" description="Proton donor" evidence="8">
    <location>
        <position position="61"/>
    </location>
</feature>
<dbReference type="PANTHER" id="PTHR11079">
    <property type="entry name" value="CYTOSINE DEAMINASE FAMILY MEMBER"/>
    <property type="match status" value="1"/>
</dbReference>
<keyword evidence="11" id="KW-1185">Reference proteome</keyword>
<comment type="catalytic activity">
    <reaction evidence="7 8">
        <text>adenosine(34) in tRNA + H2O + H(+) = inosine(34) in tRNA + NH4(+)</text>
        <dbReference type="Rhea" id="RHEA:43168"/>
        <dbReference type="Rhea" id="RHEA-COMP:10373"/>
        <dbReference type="Rhea" id="RHEA-COMP:10374"/>
        <dbReference type="ChEBI" id="CHEBI:15377"/>
        <dbReference type="ChEBI" id="CHEBI:15378"/>
        <dbReference type="ChEBI" id="CHEBI:28938"/>
        <dbReference type="ChEBI" id="CHEBI:74411"/>
        <dbReference type="ChEBI" id="CHEBI:82852"/>
        <dbReference type="EC" id="3.5.4.33"/>
    </reaction>
</comment>
<dbReference type="PROSITE" id="PS51747">
    <property type="entry name" value="CYT_DCMP_DEAMINASES_2"/>
    <property type="match status" value="1"/>
</dbReference>
<dbReference type="Gene3D" id="3.40.140.10">
    <property type="entry name" value="Cytidine Deaminase, domain 2"/>
    <property type="match status" value="1"/>
</dbReference>
<dbReference type="OrthoDB" id="9802676at2"/>
<dbReference type="GO" id="GO:0002100">
    <property type="term" value="P:tRNA wobble adenosine to inosine editing"/>
    <property type="evidence" value="ECO:0007669"/>
    <property type="project" value="UniProtKB-UniRule"/>
</dbReference>
<dbReference type="RefSeq" id="WP_011188680.1">
    <property type="nucleotide sequence ID" value="NC_006138.1"/>
</dbReference>
<feature type="binding site" evidence="8">
    <location>
        <position position="92"/>
    </location>
    <ligand>
        <name>Zn(2+)</name>
        <dbReference type="ChEBI" id="CHEBI:29105"/>
        <note>catalytic</note>
    </ligand>
</feature>
<dbReference type="InterPro" id="IPR028883">
    <property type="entry name" value="tRNA_aden_deaminase"/>
</dbReference>
<dbReference type="CDD" id="cd01285">
    <property type="entry name" value="nucleoside_deaminase"/>
    <property type="match status" value="1"/>
</dbReference>
<dbReference type="Proteomes" id="UP000000602">
    <property type="component" value="Chromosome"/>
</dbReference>
<sequence>MEDREIEARDALWMGYALDEAARAGANGEVPVGAVLVQDGELIATGLNGMITHNDPSAHAEIVALRQAGQVLNNYRFPEATLYVTLEPCIMCMGAIIQARIKRLVFAAFDTKTGAAGSLYDIGRDGALNHRVEIMGGVLAETSAALLKAFFRDRRKKRKNGGLDKG</sequence>
<evidence type="ECO:0000256" key="6">
    <source>
        <dbReference type="ARBA" id="ARBA00022833"/>
    </source>
</evidence>
<dbReference type="EMBL" id="CR522870">
    <property type="protein sequence ID" value="CAG36168.1"/>
    <property type="molecule type" value="Genomic_DNA"/>
</dbReference>
<evidence type="ECO:0000256" key="4">
    <source>
        <dbReference type="ARBA" id="ARBA00022723"/>
    </source>
</evidence>
<dbReference type="PANTHER" id="PTHR11079:SF202">
    <property type="entry name" value="TRNA-SPECIFIC ADENOSINE DEAMINASE"/>
    <property type="match status" value="1"/>
</dbReference>
<dbReference type="STRING" id="177439.DP1439"/>
<gene>
    <name evidence="8" type="primary">tadA</name>
    <name evidence="10" type="ordered locus">DP1439</name>
</gene>
<evidence type="ECO:0000256" key="2">
    <source>
        <dbReference type="ARBA" id="ARBA00011738"/>
    </source>
</evidence>
<evidence type="ECO:0000256" key="5">
    <source>
        <dbReference type="ARBA" id="ARBA00022801"/>
    </source>
</evidence>
<keyword evidence="3 8" id="KW-0819">tRNA processing</keyword>
<dbReference type="eggNOG" id="COG0590">
    <property type="taxonomic scope" value="Bacteria"/>
</dbReference>
<dbReference type="NCBIfam" id="NF008113">
    <property type="entry name" value="PRK10860.1"/>
    <property type="match status" value="1"/>
</dbReference>
<evidence type="ECO:0000256" key="1">
    <source>
        <dbReference type="ARBA" id="ARBA00010669"/>
    </source>
</evidence>
<keyword evidence="5 8" id="KW-0378">Hydrolase</keyword>
<feature type="domain" description="CMP/dCMP-type deaminase" evidence="9">
    <location>
        <begin position="8"/>
        <end position="119"/>
    </location>
</feature>
<dbReference type="EC" id="3.5.4.33" evidence="8"/>
<dbReference type="HAMAP" id="MF_00972">
    <property type="entry name" value="tRNA_aden_deaminase"/>
    <property type="match status" value="1"/>
</dbReference>
<comment type="subunit">
    <text evidence="2 8">Homodimer.</text>
</comment>
<dbReference type="HOGENOM" id="CLU_025810_3_0_7"/>
<comment type="similarity">
    <text evidence="1">Belongs to the cytidine and deoxycytidylate deaminase family. ADAT2 subfamily.</text>
</comment>
<name>Q6ANA6_DESPS</name>
<evidence type="ECO:0000313" key="10">
    <source>
        <dbReference type="EMBL" id="CAG36168.1"/>
    </source>
</evidence>
<dbReference type="KEGG" id="dps:DP1439"/>
<evidence type="ECO:0000256" key="8">
    <source>
        <dbReference type="HAMAP-Rule" id="MF_00972"/>
    </source>
</evidence>
<evidence type="ECO:0000259" key="9">
    <source>
        <dbReference type="PROSITE" id="PS51747"/>
    </source>
</evidence>
<protein>
    <recommendedName>
        <fullName evidence="8">tRNA-specific adenosine deaminase</fullName>
        <ecNumber evidence="8">3.5.4.33</ecNumber>
    </recommendedName>
</protein>
<dbReference type="AlphaFoldDB" id="Q6ANA6"/>
<dbReference type="GO" id="GO:0008270">
    <property type="term" value="F:zinc ion binding"/>
    <property type="evidence" value="ECO:0007669"/>
    <property type="project" value="UniProtKB-UniRule"/>
</dbReference>
<evidence type="ECO:0000256" key="7">
    <source>
        <dbReference type="ARBA" id="ARBA00048045"/>
    </source>
</evidence>
<dbReference type="GO" id="GO:0052717">
    <property type="term" value="F:tRNA-specific adenosine-34 deaminase activity"/>
    <property type="evidence" value="ECO:0007669"/>
    <property type="project" value="UniProtKB-UniRule"/>
</dbReference>
<feature type="binding site" evidence="8">
    <location>
        <position position="89"/>
    </location>
    <ligand>
        <name>Zn(2+)</name>
        <dbReference type="ChEBI" id="CHEBI:29105"/>
        <note>catalytic</note>
    </ligand>
</feature>
<reference evidence="11" key="1">
    <citation type="journal article" date="2004" name="Environ. Microbiol.">
        <title>The genome of Desulfotalea psychrophila, a sulfate-reducing bacterium from permanently cold Arctic sediments.</title>
        <authorList>
            <person name="Rabus R."/>
            <person name="Ruepp A."/>
            <person name="Frickey T."/>
            <person name="Rattei T."/>
            <person name="Fartmann B."/>
            <person name="Stark M."/>
            <person name="Bauer M."/>
            <person name="Zibat A."/>
            <person name="Lombardot T."/>
            <person name="Becker I."/>
            <person name="Amann J."/>
            <person name="Gellner K."/>
            <person name="Teeling H."/>
            <person name="Leuschner W.D."/>
            <person name="Gloeckner F.-O."/>
            <person name="Lupas A.N."/>
            <person name="Amann R."/>
            <person name="Klenk H.-P."/>
        </authorList>
    </citation>
    <scope>NUCLEOTIDE SEQUENCE [LARGE SCALE GENOMIC DNA]</scope>
    <source>
        <strain evidence="11">DSM 12343 / LSv54</strain>
    </source>
</reference>